<reference evidence="1 2" key="1">
    <citation type="submission" date="2017-09" db="EMBL/GenBank/DDBJ databases">
        <title>Depth-based differentiation of microbial function through sediment-hosted aquifers and enrichment of novel symbionts in the deep terrestrial subsurface.</title>
        <authorList>
            <person name="Probst A.J."/>
            <person name="Ladd B."/>
            <person name="Jarett J.K."/>
            <person name="Geller-Mcgrath D.E."/>
            <person name="Sieber C.M."/>
            <person name="Emerson J.B."/>
            <person name="Anantharaman K."/>
            <person name="Thomas B.C."/>
            <person name="Malmstrom R."/>
            <person name="Stieglmeier M."/>
            <person name="Klingl A."/>
            <person name="Woyke T."/>
            <person name="Ryan C.M."/>
            <person name="Banfield J.F."/>
        </authorList>
    </citation>
    <scope>NUCLEOTIDE SEQUENCE [LARGE SCALE GENOMIC DNA]</scope>
    <source>
        <strain evidence="1">CG22_combo_CG10-13_8_21_14_all_43_12</strain>
    </source>
</reference>
<evidence type="ECO:0000313" key="2">
    <source>
        <dbReference type="Proteomes" id="UP000231136"/>
    </source>
</evidence>
<proteinExistence type="predicted"/>
<dbReference type="Proteomes" id="UP000231136">
    <property type="component" value="Unassembled WGS sequence"/>
</dbReference>
<dbReference type="Gene3D" id="3.30.70.60">
    <property type="match status" value="1"/>
</dbReference>
<evidence type="ECO:0008006" key="3">
    <source>
        <dbReference type="Google" id="ProtNLM"/>
    </source>
</evidence>
<gene>
    <name evidence="1" type="ORF">COW83_04795</name>
</gene>
<organism evidence="1 2">
    <name type="scientific">Candidatus Collierbacteria bacterium CG22_combo_CG10-13_8_21_14_all_43_12</name>
    <dbReference type="NCBI Taxonomy" id="1974537"/>
    <lineage>
        <taxon>Bacteria</taxon>
        <taxon>Candidatus Collieribacteriota</taxon>
    </lineage>
</organism>
<dbReference type="EMBL" id="PCTR01000137">
    <property type="protein sequence ID" value="PIP85364.1"/>
    <property type="molecule type" value="Genomic_DNA"/>
</dbReference>
<dbReference type="InterPro" id="IPR014717">
    <property type="entry name" value="Transl_elong_EF1B/ribsomal_bS6"/>
</dbReference>
<protein>
    <recommendedName>
        <fullName evidence="3">Pilus assembly protein PilP</fullName>
    </recommendedName>
</protein>
<dbReference type="AlphaFoldDB" id="A0A2H0DTB9"/>
<accession>A0A2H0DTB9</accession>
<name>A0A2H0DTB9_9BACT</name>
<sequence>MSGLYSVKTVRDIESVNKLKQEVSRLEINIVKLADLSNEVPPLSDETLRYANTLPANENEVANFTGVVERFAQESNLTILNHFDDFPKQVDVIGKNMFGLGMEITLEGSFQGVNGFFSKLSTMQYFFKADKITLLKNEVNSGIKVIVNGSLIMGVEKK</sequence>
<evidence type="ECO:0000313" key="1">
    <source>
        <dbReference type="EMBL" id="PIP85364.1"/>
    </source>
</evidence>
<comment type="caution">
    <text evidence="1">The sequence shown here is derived from an EMBL/GenBank/DDBJ whole genome shotgun (WGS) entry which is preliminary data.</text>
</comment>